<dbReference type="AlphaFoldDB" id="A0A5C3NBK1"/>
<protein>
    <submittedName>
        <fullName evidence="1">Uncharacterized protein</fullName>
    </submittedName>
</protein>
<name>A0A5C3NBK1_9AGAM</name>
<accession>A0A5C3NBK1</accession>
<evidence type="ECO:0000313" key="1">
    <source>
        <dbReference type="EMBL" id="TFK53816.1"/>
    </source>
</evidence>
<dbReference type="Proteomes" id="UP000305948">
    <property type="component" value="Unassembled WGS sequence"/>
</dbReference>
<sequence length="328" mass="37713">MGQYWIIVNIDAKTYMSFSVKKLGEWLLRPQTGLSMMATLVPPLVNTEDSRLDDSLIRSGSSDNELGQLSLPTELLGKIFEELDDDVFHVGSLCLANSTLWTIGYSYFIEAVGRHTAHWGGDRVICVGDYAEDLPDGILSKEEMDNLETDSAWDGSLYHYAWEEYDDYELQIRSLLVRVKGHIASLQSSPSEMKAWQQLITPLEELLDVYWTRQDYLRDDQWILCNLSQKEYARGAYLKEMVGDALSLGDVVLSQICWSQDPSTALRYKGNIYQGRWAGDRFAVYNRDVFEGRDDRQDWEDVSQKVIGETLAIRRAEYGKRWPVKKHH</sequence>
<dbReference type="OrthoDB" id="2588098at2759"/>
<reference evidence="1 2" key="1">
    <citation type="journal article" date="2019" name="Nat. Ecol. Evol.">
        <title>Megaphylogeny resolves global patterns of mushroom evolution.</title>
        <authorList>
            <person name="Varga T."/>
            <person name="Krizsan K."/>
            <person name="Foldi C."/>
            <person name="Dima B."/>
            <person name="Sanchez-Garcia M."/>
            <person name="Sanchez-Ramirez S."/>
            <person name="Szollosi G.J."/>
            <person name="Szarkandi J.G."/>
            <person name="Papp V."/>
            <person name="Albert L."/>
            <person name="Andreopoulos W."/>
            <person name="Angelini C."/>
            <person name="Antonin V."/>
            <person name="Barry K.W."/>
            <person name="Bougher N.L."/>
            <person name="Buchanan P."/>
            <person name="Buyck B."/>
            <person name="Bense V."/>
            <person name="Catcheside P."/>
            <person name="Chovatia M."/>
            <person name="Cooper J."/>
            <person name="Damon W."/>
            <person name="Desjardin D."/>
            <person name="Finy P."/>
            <person name="Geml J."/>
            <person name="Haridas S."/>
            <person name="Hughes K."/>
            <person name="Justo A."/>
            <person name="Karasinski D."/>
            <person name="Kautmanova I."/>
            <person name="Kiss B."/>
            <person name="Kocsube S."/>
            <person name="Kotiranta H."/>
            <person name="LaButti K.M."/>
            <person name="Lechner B.E."/>
            <person name="Liimatainen K."/>
            <person name="Lipzen A."/>
            <person name="Lukacs Z."/>
            <person name="Mihaltcheva S."/>
            <person name="Morgado L.N."/>
            <person name="Niskanen T."/>
            <person name="Noordeloos M.E."/>
            <person name="Ohm R.A."/>
            <person name="Ortiz-Santana B."/>
            <person name="Ovrebo C."/>
            <person name="Racz N."/>
            <person name="Riley R."/>
            <person name="Savchenko A."/>
            <person name="Shiryaev A."/>
            <person name="Soop K."/>
            <person name="Spirin V."/>
            <person name="Szebenyi C."/>
            <person name="Tomsovsky M."/>
            <person name="Tulloss R.E."/>
            <person name="Uehling J."/>
            <person name="Grigoriev I.V."/>
            <person name="Vagvolgyi C."/>
            <person name="Papp T."/>
            <person name="Martin F.M."/>
            <person name="Miettinen O."/>
            <person name="Hibbett D.S."/>
            <person name="Nagy L.G."/>
        </authorList>
    </citation>
    <scope>NUCLEOTIDE SEQUENCE [LARGE SCALE GENOMIC DNA]</scope>
    <source>
        <strain evidence="1 2">OMC1185</strain>
    </source>
</reference>
<keyword evidence="2" id="KW-1185">Reference proteome</keyword>
<organism evidence="1 2">
    <name type="scientific">Heliocybe sulcata</name>
    <dbReference type="NCBI Taxonomy" id="5364"/>
    <lineage>
        <taxon>Eukaryota</taxon>
        <taxon>Fungi</taxon>
        <taxon>Dikarya</taxon>
        <taxon>Basidiomycota</taxon>
        <taxon>Agaricomycotina</taxon>
        <taxon>Agaricomycetes</taxon>
        <taxon>Gloeophyllales</taxon>
        <taxon>Gloeophyllaceae</taxon>
        <taxon>Heliocybe</taxon>
    </lineage>
</organism>
<evidence type="ECO:0000313" key="2">
    <source>
        <dbReference type="Proteomes" id="UP000305948"/>
    </source>
</evidence>
<gene>
    <name evidence="1" type="ORF">OE88DRAFT_1285046</name>
</gene>
<proteinExistence type="predicted"/>
<dbReference type="EMBL" id="ML213507">
    <property type="protein sequence ID" value="TFK53816.1"/>
    <property type="molecule type" value="Genomic_DNA"/>
</dbReference>